<name>A0A9P5XVD1_9AGAR</name>
<keyword evidence="7" id="KW-1185">Reference proteome</keyword>
<evidence type="ECO:0000259" key="5">
    <source>
        <dbReference type="PROSITE" id="PS50865"/>
    </source>
</evidence>
<evidence type="ECO:0000256" key="4">
    <source>
        <dbReference type="PROSITE-ProRule" id="PRU00134"/>
    </source>
</evidence>
<dbReference type="InterPro" id="IPR002893">
    <property type="entry name" value="Znf_MYND"/>
</dbReference>
<dbReference type="GO" id="GO:0008270">
    <property type="term" value="F:zinc ion binding"/>
    <property type="evidence" value="ECO:0007669"/>
    <property type="project" value="UniProtKB-KW"/>
</dbReference>
<organism evidence="6 7">
    <name type="scientific">Collybia nuda</name>
    <dbReference type="NCBI Taxonomy" id="64659"/>
    <lineage>
        <taxon>Eukaryota</taxon>
        <taxon>Fungi</taxon>
        <taxon>Dikarya</taxon>
        <taxon>Basidiomycota</taxon>
        <taxon>Agaricomycotina</taxon>
        <taxon>Agaricomycetes</taxon>
        <taxon>Agaricomycetidae</taxon>
        <taxon>Agaricales</taxon>
        <taxon>Tricholomatineae</taxon>
        <taxon>Clitocybaceae</taxon>
        <taxon>Collybia</taxon>
    </lineage>
</organism>
<reference evidence="6" key="1">
    <citation type="submission" date="2020-11" db="EMBL/GenBank/DDBJ databases">
        <authorList>
            <consortium name="DOE Joint Genome Institute"/>
            <person name="Ahrendt S."/>
            <person name="Riley R."/>
            <person name="Andreopoulos W."/>
            <person name="Labutti K."/>
            <person name="Pangilinan J."/>
            <person name="Ruiz-Duenas F.J."/>
            <person name="Barrasa J.M."/>
            <person name="Sanchez-Garcia M."/>
            <person name="Camarero S."/>
            <person name="Miyauchi S."/>
            <person name="Serrano A."/>
            <person name="Linde D."/>
            <person name="Babiker R."/>
            <person name="Drula E."/>
            <person name="Ayuso-Fernandez I."/>
            <person name="Pacheco R."/>
            <person name="Padilla G."/>
            <person name="Ferreira P."/>
            <person name="Barriuso J."/>
            <person name="Kellner H."/>
            <person name="Castanera R."/>
            <person name="Alfaro M."/>
            <person name="Ramirez L."/>
            <person name="Pisabarro A.G."/>
            <person name="Kuo A."/>
            <person name="Tritt A."/>
            <person name="Lipzen A."/>
            <person name="He G."/>
            <person name="Yan M."/>
            <person name="Ng V."/>
            <person name="Cullen D."/>
            <person name="Martin F."/>
            <person name="Rosso M.-N."/>
            <person name="Henrissat B."/>
            <person name="Hibbett D."/>
            <person name="Martinez A.T."/>
            <person name="Grigoriev I.V."/>
        </authorList>
    </citation>
    <scope>NUCLEOTIDE SEQUENCE</scope>
    <source>
        <strain evidence="6">CBS 247.69</strain>
    </source>
</reference>
<evidence type="ECO:0000313" key="6">
    <source>
        <dbReference type="EMBL" id="KAF9457287.1"/>
    </source>
</evidence>
<evidence type="ECO:0000313" key="7">
    <source>
        <dbReference type="Proteomes" id="UP000807353"/>
    </source>
</evidence>
<keyword evidence="3" id="KW-0862">Zinc</keyword>
<dbReference type="EMBL" id="MU150378">
    <property type="protein sequence ID" value="KAF9457287.1"/>
    <property type="molecule type" value="Genomic_DNA"/>
</dbReference>
<dbReference type="SUPFAM" id="SSF144232">
    <property type="entry name" value="HIT/MYND zinc finger-like"/>
    <property type="match status" value="1"/>
</dbReference>
<feature type="domain" description="MYND-type" evidence="5">
    <location>
        <begin position="24"/>
        <end position="67"/>
    </location>
</feature>
<comment type="caution">
    <text evidence="6">The sequence shown here is derived from an EMBL/GenBank/DDBJ whole genome shotgun (WGS) entry which is preliminary data.</text>
</comment>
<feature type="non-terminal residue" evidence="6">
    <location>
        <position position="573"/>
    </location>
</feature>
<dbReference type="PROSITE" id="PS50865">
    <property type="entry name" value="ZF_MYND_2"/>
    <property type="match status" value="1"/>
</dbReference>
<dbReference type="Gene3D" id="6.10.140.2220">
    <property type="match status" value="1"/>
</dbReference>
<sequence>MSLKLNVEVKRTPASALHYHRCHIASCLRDNMGRDPNIKILPCPCAEVFYCSKECQTKDWKWHKQECYDRLRRKKGIRPFDDEVIFMLKHLDTALVEMTIAAMGNDADLDMCAETHAAVIFLAPMPADGEFPKPTFQLQEGFVKAIKPKGGWSEKSIKPFIVEKVELRTQMQETKRLGMEGDFFESPAKKQWRLRGNTGAHSGLLNIAMVFEPTGRGVSKDVPRSQLQIWETVQKNCKTRVVPPRLPYLVYTTNVRINTTLAHEQEKRDGDHPSNAANARVCKQWSEVAFDHLWKDITDIYVLFSRLSPLKIYKSSWSPPDYDSWADFTKINKRVRTLCYEENTQDNIHHSVFDDIARTRITFNFLPNLHTLEWLGDVNHCVMFMHKNVQNFYFRIPNGLTFSETRGFFRNIKGRMPDLIGINIRMDASVRGIEGLMLTLLRGLPKLQNITLPLFWLTSKLTECLSNHLYLPMIDFEYGPEQGEGKLEDVVNFKPSLNHGAFPLLRDLSFCNPFNKTIIYSHNLETRETFQQSIITITNNLKALTSLSLISLFNPRGPPPSPEACININDIIP</sequence>
<dbReference type="Proteomes" id="UP000807353">
    <property type="component" value="Unassembled WGS sequence"/>
</dbReference>
<keyword evidence="2 4" id="KW-0863">Zinc-finger</keyword>
<gene>
    <name evidence="6" type="ORF">BDZ94DRAFT_1326376</name>
</gene>
<evidence type="ECO:0000256" key="2">
    <source>
        <dbReference type="ARBA" id="ARBA00022771"/>
    </source>
</evidence>
<accession>A0A9P5XVD1</accession>
<evidence type="ECO:0000256" key="1">
    <source>
        <dbReference type="ARBA" id="ARBA00022723"/>
    </source>
</evidence>
<protein>
    <recommendedName>
        <fullName evidence="5">MYND-type domain-containing protein</fullName>
    </recommendedName>
</protein>
<evidence type="ECO:0000256" key="3">
    <source>
        <dbReference type="ARBA" id="ARBA00022833"/>
    </source>
</evidence>
<dbReference type="AlphaFoldDB" id="A0A9P5XVD1"/>
<dbReference type="OrthoDB" id="2447803at2759"/>
<dbReference type="Pfam" id="PF01753">
    <property type="entry name" value="zf-MYND"/>
    <property type="match status" value="1"/>
</dbReference>
<proteinExistence type="predicted"/>
<keyword evidence="1" id="KW-0479">Metal-binding</keyword>